<name>A0ABT2MWQ2_9CYAN</name>
<dbReference type="SMART" id="SM00028">
    <property type="entry name" value="TPR"/>
    <property type="match status" value="3"/>
</dbReference>
<feature type="domain" description="CHAT" evidence="1">
    <location>
        <begin position="663"/>
        <end position="945"/>
    </location>
</feature>
<comment type="caution">
    <text evidence="2">The sequence shown here is derived from an EMBL/GenBank/DDBJ whole genome shotgun (WGS) entry which is preliminary data.</text>
</comment>
<dbReference type="PANTHER" id="PTHR10098:SF112">
    <property type="entry name" value="SLR0380 PROTEIN"/>
    <property type="match status" value="1"/>
</dbReference>
<gene>
    <name evidence="2" type="ORF">NG799_22980</name>
</gene>
<evidence type="ECO:0000259" key="1">
    <source>
        <dbReference type="Pfam" id="PF12770"/>
    </source>
</evidence>
<dbReference type="EMBL" id="JAMXFF010000044">
    <property type="protein sequence ID" value="MCT7969184.1"/>
    <property type="molecule type" value="Genomic_DNA"/>
</dbReference>
<dbReference type="InterPro" id="IPR019734">
    <property type="entry name" value="TPR_rpt"/>
</dbReference>
<dbReference type="RefSeq" id="WP_368008657.1">
    <property type="nucleotide sequence ID" value="NZ_JAMXFF010000044.1"/>
</dbReference>
<reference evidence="2 3" key="1">
    <citation type="journal article" date="2022" name="Front. Microbiol.">
        <title>High genomic differentiation and limited gene flow indicate recent cryptic speciation within the genus Laspinema (cyanobacteria).</title>
        <authorList>
            <person name="Stanojkovic A."/>
            <person name="Skoupy S."/>
            <person name="Skaloud P."/>
            <person name="Dvorak P."/>
        </authorList>
    </citation>
    <scope>NUCLEOTIDE SEQUENCE [LARGE SCALE GENOMIC DNA]</scope>
    <source>
        <strain evidence="2 3">D2a</strain>
    </source>
</reference>
<sequence length="949" mass="108026">MARKWHPFFSKVQSFLNQGWKFILLSIFATITILNLQGVSPVVAHQAGAETVAQTPISNGESRLEEGTQLYESLRFAESETAWQAAVGLLSGEEKALGFSYMALAQLRQSKLDDAETSIQESIRLLNQVTTPGTSERKQTIHARILTTSAQVNLARNQPELAAHALEQLAEATAIYEQLNQEKWMIASQINQAQAMQQLGMYREALKTLKNLEDPIINHSEPEIRLSGILNLGKTYRAIGVLDQSYCVLQLGQGNPEIVLELGNTAQAIGKRIKDQLDSITDEQTDPFFTEEGTQTCESPVESKNSINALYFYKKAQEFYEQVWTLPAVKTETQVQAMVNHLSLALDLKDVEGLEDQTSQLERQANELAPQVLQLIEILPLNREKVYDRIHLARSLTRLNREWSQNQLETALAEARELADKRAQAYAIGELGWMKQQQGNWTEAEQWTRQAVAITPPDAIDIRYQWEWQLGQILKEEGRTEEAIRHYTEAVDLLQRVRQNLVAIAANMGEMNADLQFDFRDRVEPVYRELVGLLLDPQGNEVTRQDHIQTALGVIELLQVAELENFLQCDLQPEPQIQLARSVAEAKQKVAEKLELIFQKDPNYALIYPMILPNKLEVILALAEQPLVHHSILKPAAEFKDTINNLKSRFKDRSQSEQLHQLSDEVYQWLIEPWAARVQSKPLVFILDIPFQTIPMAGLYDKNTKRYLIEDHEISLMTTLQLLIKKPANNKLIQVLSAGITQGRMERNIAFNDLFFVENELTNISNEFPETRQFFESSFTKNNIKDTIENNSFSILHLATHGHFSSQRYFTFILAGDGIIDLTDFNNLFRSNQNAIANQIQLLVLSACKTAEGDRKSALGIAGVTVNSRINNTIASLWSVNDESTSILMNQFYKNLNQLPESYEDTNVHISQALRQAQKFVIEQGKRNPRYRHRHPYHWASFILLKNAL</sequence>
<accession>A0ABT2MWQ2</accession>
<protein>
    <submittedName>
        <fullName evidence="2">CHAT domain-containing protein</fullName>
    </submittedName>
</protein>
<dbReference type="PANTHER" id="PTHR10098">
    <property type="entry name" value="RAPSYN-RELATED"/>
    <property type="match status" value="1"/>
</dbReference>
<dbReference type="Pfam" id="PF12770">
    <property type="entry name" value="CHAT"/>
    <property type="match status" value="1"/>
</dbReference>
<evidence type="ECO:0000313" key="3">
    <source>
        <dbReference type="Proteomes" id="UP001525890"/>
    </source>
</evidence>
<keyword evidence="3" id="KW-1185">Reference proteome</keyword>
<organism evidence="2 3">
    <name type="scientific">Laspinema palackyanum D2a</name>
    <dbReference type="NCBI Taxonomy" id="2953684"/>
    <lineage>
        <taxon>Bacteria</taxon>
        <taxon>Bacillati</taxon>
        <taxon>Cyanobacteriota</taxon>
        <taxon>Cyanophyceae</taxon>
        <taxon>Oscillatoriophycideae</taxon>
        <taxon>Oscillatoriales</taxon>
        <taxon>Laspinemataceae</taxon>
        <taxon>Laspinema</taxon>
        <taxon>Laspinema palackyanum</taxon>
    </lineage>
</organism>
<dbReference type="SUPFAM" id="SSF48452">
    <property type="entry name" value="TPR-like"/>
    <property type="match status" value="1"/>
</dbReference>
<dbReference type="InterPro" id="IPR024983">
    <property type="entry name" value="CHAT_dom"/>
</dbReference>
<evidence type="ECO:0000313" key="2">
    <source>
        <dbReference type="EMBL" id="MCT7969184.1"/>
    </source>
</evidence>
<dbReference type="Gene3D" id="1.25.40.10">
    <property type="entry name" value="Tetratricopeptide repeat domain"/>
    <property type="match status" value="2"/>
</dbReference>
<proteinExistence type="predicted"/>
<dbReference type="Proteomes" id="UP001525890">
    <property type="component" value="Unassembled WGS sequence"/>
</dbReference>
<dbReference type="InterPro" id="IPR011990">
    <property type="entry name" value="TPR-like_helical_dom_sf"/>
</dbReference>